<organism evidence="1">
    <name type="scientific">viral metagenome</name>
    <dbReference type="NCBI Taxonomy" id="1070528"/>
    <lineage>
        <taxon>unclassified sequences</taxon>
        <taxon>metagenomes</taxon>
        <taxon>organismal metagenomes</taxon>
    </lineage>
</organism>
<sequence length="65" mass="8368">MRFVRNLPRHGYVRINEGFLWFPKTVEDYYGMQDTRWLCWAKWEEQYSHLGYSRHMWWKPIRWID</sequence>
<gene>
    <name evidence="1" type="ORF">MM415B04142_0012</name>
</gene>
<proteinExistence type="predicted"/>
<evidence type="ECO:0000313" key="1">
    <source>
        <dbReference type="EMBL" id="QJA93692.1"/>
    </source>
</evidence>
<reference evidence="1" key="1">
    <citation type="submission" date="2020-03" db="EMBL/GenBank/DDBJ databases">
        <title>The deep terrestrial virosphere.</title>
        <authorList>
            <person name="Holmfeldt K."/>
            <person name="Nilsson E."/>
            <person name="Simone D."/>
            <person name="Lopez-Fernandez M."/>
            <person name="Wu X."/>
            <person name="de Brujin I."/>
            <person name="Lundin D."/>
            <person name="Andersson A."/>
            <person name="Bertilsson S."/>
            <person name="Dopson M."/>
        </authorList>
    </citation>
    <scope>NUCLEOTIDE SEQUENCE</scope>
    <source>
        <strain evidence="1">MM415B04142</strain>
    </source>
</reference>
<accession>A0A6M3LJD8</accession>
<dbReference type="EMBL" id="MT143169">
    <property type="protein sequence ID" value="QJA93692.1"/>
    <property type="molecule type" value="Genomic_DNA"/>
</dbReference>
<name>A0A6M3LJD8_9ZZZZ</name>
<dbReference type="AlphaFoldDB" id="A0A6M3LJD8"/>
<protein>
    <submittedName>
        <fullName evidence="1">Uncharacterized protein</fullName>
    </submittedName>
</protein>